<dbReference type="InterPro" id="IPR012340">
    <property type="entry name" value="NA-bd_OB-fold"/>
</dbReference>
<accession>A0A1M4S654</accession>
<dbReference type="PANTHER" id="PTHR10724:SF10">
    <property type="entry name" value="S1 RNA-BINDING DOMAIN-CONTAINING PROTEIN 1"/>
    <property type="match status" value="1"/>
</dbReference>
<proteinExistence type="predicted"/>
<protein>
    <submittedName>
        <fullName evidence="2">S1 RNA binding domain protein</fullName>
    </submittedName>
</protein>
<dbReference type="STRING" id="1122195.SAMN02745164_00072"/>
<sequence>MAKSMAFGETVKVTVKDIKKFGAFVTLESGEEGFIHISKISNDYVKNISDFLKVGQELEGKIIGKTKDGKVELSLKTEDVKEEKKDDEFEKKLTRFLRDSDRKLSEYSKRLDKKRGGKGKR</sequence>
<evidence type="ECO:0000313" key="3">
    <source>
        <dbReference type="Proteomes" id="UP000184334"/>
    </source>
</evidence>
<dbReference type="GO" id="GO:0003735">
    <property type="term" value="F:structural constituent of ribosome"/>
    <property type="evidence" value="ECO:0007669"/>
    <property type="project" value="TreeGrafter"/>
</dbReference>
<dbReference type="EMBL" id="FQUI01000001">
    <property type="protein sequence ID" value="SHE27676.1"/>
    <property type="molecule type" value="Genomic_DNA"/>
</dbReference>
<evidence type="ECO:0000313" key="2">
    <source>
        <dbReference type="EMBL" id="SHE27676.1"/>
    </source>
</evidence>
<evidence type="ECO:0000259" key="1">
    <source>
        <dbReference type="PROSITE" id="PS50126"/>
    </source>
</evidence>
<dbReference type="InterPro" id="IPR003029">
    <property type="entry name" value="S1_domain"/>
</dbReference>
<reference evidence="2" key="1">
    <citation type="submission" date="2016-11" db="EMBL/GenBank/DDBJ databases">
        <authorList>
            <person name="Varghese N."/>
            <person name="Submissions S."/>
        </authorList>
    </citation>
    <scope>NUCLEOTIDE SEQUENCE [LARGE SCALE GENOMIC DNA]</scope>
    <source>
        <strain evidence="2">DSM 16785</strain>
    </source>
</reference>
<dbReference type="PROSITE" id="PS50126">
    <property type="entry name" value="S1"/>
    <property type="match status" value="1"/>
</dbReference>
<dbReference type="SMART" id="SM00316">
    <property type="entry name" value="S1"/>
    <property type="match status" value="1"/>
</dbReference>
<dbReference type="AlphaFoldDB" id="A0A1M4S654"/>
<feature type="domain" description="S1 motif" evidence="1">
    <location>
        <begin position="8"/>
        <end position="76"/>
    </location>
</feature>
<name>A0A1M4S654_MARH1</name>
<gene>
    <name evidence="2" type="ORF">SAMN02745164_00072</name>
</gene>
<dbReference type="Pfam" id="PF00575">
    <property type="entry name" value="S1"/>
    <property type="match status" value="1"/>
</dbReference>
<dbReference type="GO" id="GO:0003729">
    <property type="term" value="F:mRNA binding"/>
    <property type="evidence" value="ECO:0007669"/>
    <property type="project" value="TreeGrafter"/>
</dbReference>
<keyword evidence="3" id="KW-1185">Reference proteome</keyword>
<dbReference type="Proteomes" id="UP000184334">
    <property type="component" value="Unassembled WGS sequence"/>
</dbReference>
<dbReference type="SUPFAM" id="SSF50249">
    <property type="entry name" value="Nucleic acid-binding proteins"/>
    <property type="match status" value="1"/>
</dbReference>
<dbReference type="Gene3D" id="2.40.50.140">
    <property type="entry name" value="Nucleic acid-binding proteins"/>
    <property type="match status" value="1"/>
</dbReference>
<dbReference type="PANTHER" id="PTHR10724">
    <property type="entry name" value="30S RIBOSOMAL PROTEIN S1"/>
    <property type="match status" value="1"/>
</dbReference>
<comment type="caution">
    <text evidence="2">The sequence shown here is derived from an EMBL/GenBank/DDBJ whole genome shotgun (WGS) entry which is preliminary data.</text>
</comment>
<dbReference type="GO" id="GO:0006412">
    <property type="term" value="P:translation"/>
    <property type="evidence" value="ECO:0007669"/>
    <property type="project" value="TreeGrafter"/>
</dbReference>
<organism evidence="2 3">
    <name type="scientific">Marinitoga hydrogenitolerans (strain DSM 16785 / JCM 12826 / AT1271)</name>
    <dbReference type="NCBI Taxonomy" id="1122195"/>
    <lineage>
        <taxon>Bacteria</taxon>
        <taxon>Thermotogati</taxon>
        <taxon>Thermotogota</taxon>
        <taxon>Thermotogae</taxon>
        <taxon>Petrotogales</taxon>
        <taxon>Petrotogaceae</taxon>
        <taxon>Marinitoga</taxon>
    </lineage>
</organism>
<dbReference type="InterPro" id="IPR050437">
    <property type="entry name" value="Ribos_protein_bS1-like"/>
</dbReference>